<dbReference type="Pfam" id="PF00041">
    <property type="entry name" value="fn3"/>
    <property type="match status" value="1"/>
</dbReference>
<keyword evidence="1" id="KW-0677">Repeat</keyword>
<proteinExistence type="evidence at transcript level"/>
<dbReference type="PROSITE" id="PS50853">
    <property type="entry name" value="FN3"/>
    <property type="match status" value="1"/>
</dbReference>
<feature type="non-terminal residue" evidence="3">
    <location>
        <position position="1"/>
    </location>
</feature>
<dbReference type="InterPro" id="IPR013783">
    <property type="entry name" value="Ig-like_fold"/>
</dbReference>
<dbReference type="InterPro" id="IPR003961">
    <property type="entry name" value="FN3_dom"/>
</dbReference>
<protein>
    <submittedName>
        <fullName evidence="3">Putative receptor mediating netrin-dependent axon guidance</fullName>
    </submittedName>
</protein>
<name>A0A1E1XL93_AMBSC</name>
<evidence type="ECO:0000256" key="1">
    <source>
        <dbReference type="ARBA" id="ARBA00022737"/>
    </source>
</evidence>
<dbReference type="SMART" id="SM00060">
    <property type="entry name" value="FN3"/>
    <property type="match status" value="4"/>
</dbReference>
<dbReference type="InterPro" id="IPR036116">
    <property type="entry name" value="FN3_sf"/>
</dbReference>
<evidence type="ECO:0000259" key="2">
    <source>
        <dbReference type="PROSITE" id="PS50853"/>
    </source>
</evidence>
<reference evidence="3" key="1">
    <citation type="submission" date="2016-09" db="EMBL/GenBank/DDBJ databases">
        <authorList>
            <person name="Capua I."/>
            <person name="De Benedictis P."/>
            <person name="Joannis T."/>
            <person name="Lombin L.H."/>
            <person name="Cattoli G."/>
        </authorList>
    </citation>
    <scope>NUCLEOTIDE SEQUENCE</scope>
</reference>
<feature type="domain" description="Fibronectin type-III" evidence="2">
    <location>
        <begin position="14"/>
        <end position="114"/>
    </location>
</feature>
<dbReference type="PANTHER" id="PTHR46708:SF2">
    <property type="entry name" value="FIBRONECTIN TYPE-III DOMAIN-CONTAINING PROTEIN"/>
    <property type="match status" value="1"/>
</dbReference>
<sequence>GAVLSVMVATTPSAPVDMKTRVLDSNSAIISWTAPSPAQYFMVQLWNSTNQESNPISSVKVAGSSAQLSVHSLPLLDLRPLNNYTARVQACLVTTCSHVVETEFETPRRRLPAPSIEVVKSVSPESISLEWSFCKEGLSLDPEFEIRLYNGGIFRSLRTDDLKLTVTNLTAATTYRLEVRAVSQTPEGLSEAGPHAEAFITTWPSVPLEPVVTVHDIQAVSDVAVMSWTFVNSTVEEVQVAAGEDDWEVCNSATNCKSVVLLGSNSSDVTGYLEMNALRPHENYTFYIRGCNKHGCGTASTAFVFASAPNPGEVTALTTKPLSNSSIRLTWAPSLNTPSGYVVSWQCADDELLAMCTADNEVEIADLPSDERLCTFSVCAYNVLRNGEEVMGTASSLSFS</sequence>
<dbReference type="InterPro" id="IPR050991">
    <property type="entry name" value="ECM_Regulatory_Proteins"/>
</dbReference>
<dbReference type="CDD" id="cd00063">
    <property type="entry name" value="FN3"/>
    <property type="match status" value="2"/>
</dbReference>
<dbReference type="SUPFAM" id="SSF49265">
    <property type="entry name" value="Fibronectin type III"/>
    <property type="match status" value="3"/>
</dbReference>
<dbReference type="AlphaFoldDB" id="A0A1E1XL93"/>
<dbReference type="Gene3D" id="2.60.40.10">
    <property type="entry name" value="Immunoglobulins"/>
    <property type="match status" value="3"/>
</dbReference>
<organism evidence="3">
    <name type="scientific">Amblyomma sculptum</name>
    <name type="common">Tick</name>
    <dbReference type="NCBI Taxonomy" id="1581419"/>
    <lineage>
        <taxon>Eukaryota</taxon>
        <taxon>Metazoa</taxon>
        <taxon>Ecdysozoa</taxon>
        <taxon>Arthropoda</taxon>
        <taxon>Chelicerata</taxon>
        <taxon>Arachnida</taxon>
        <taxon>Acari</taxon>
        <taxon>Parasitiformes</taxon>
        <taxon>Ixodida</taxon>
        <taxon>Ixodoidea</taxon>
        <taxon>Ixodidae</taxon>
        <taxon>Amblyomminae</taxon>
        <taxon>Amblyomma</taxon>
    </lineage>
</organism>
<dbReference type="PANTHER" id="PTHR46708">
    <property type="entry name" value="TENASCIN"/>
    <property type="match status" value="1"/>
</dbReference>
<evidence type="ECO:0000313" key="3">
    <source>
        <dbReference type="EMBL" id="JAT99856.1"/>
    </source>
</evidence>
<accession>A0A1E1XL93</accession>
<reference evidence="3" key="2">
    <citation type="journal article" date="2017" name="Front. Cell. Infect. Microbiol.">
        <title>Analysis of the Salivary Gland Transcriptome of Unfed and Partially Fed Amblyomma sculptum Ticks and Descriptive Proteome of the Saliva.</title>
        <authorList>
            <person name="Esteves E."/>
            <person name="Maruyama S.R."/>
            <person name="Kawahara R."/>
            <person name="Fujita A."/>
            <person name="Martins L.A."/>
            <person name="Righi A.A."/>
            <person name="Costa F.B."/>
            <person name="Palmisano G."/>
            <person name="Labruna M.B."/>
            <person name="Sa-Nunes A."/>
            <person name="Ribeiro J.M.C."/>
            <person name="Fogaca A.C."/>
        </authorList>
    </citation>
    <scope>NUCLEOTIDE SEQUENCE</scope>
</reference>
<keyword evidence="3" id="KW-0675">Receptor</keyword>
<dbReference type="EMBL" id="GFAA01003578">
    <property type="protein sequence ID" value="JAT99856.1"/>
    <property type="molecule type" value="mRNA"/>
</dbReference>